<gene>
    <name evidence="5" type="ORF">A3J64_01105</name>
</gene>
<dbReference type="SUPFAM" id="SSF53756">
    <property type="entry name" value="UDP-Glycosyltransferase/glycogen phosphorylase"/>
    <property type="match status" value="1"/>
</dbReference>
<sequence>MKIIYLTNFTLPTAKAHGLQVMKMCQVFVKKGVSVELVTGRRFHQLSHANPFIYYNIKERFKIKKIFSIDLIPLQNIIGRLGLWTQSLSFAILAGFYLLFQKTDIIYSRDLFSLFFLSWFKSNLIYEAHTFPKHFFLYKYIFKKVKAIIVITQNLKNFFIERGISGDKILVAPDGVDLGEFNISQSQEQCRKNLNLSMDKKIILYTGHLFKWKGVSVLAEAGQYLDKNCLIIFVGGLERDVENFKSQVSGFKNISVLGHQPHSQIPYYLKAADVLVLPNSAKVKISEYWTSPMKMFEYMASQRPIVASDLPSIREVLNENNAVLVGSDSPADLARGIEKVLKNPNFSVKIARQTFEDVKKYTWEKRAQSILEFIKI</sequence>
<keyword evidence="2" id="KW-0808">Transferase</keyword>
<reference evidence="5 6" key="1">
    <citation type="journal article" date="2016" name="Nat. Commun.">
        <title>Thousands of microbial genomes shed light on interconnected biogeochemical processes in an aquifer system.</title>
        <authorList>
            <person name="Anantharaman K."/>
            <person name="Brown C.T."/>
            <person name="Hug L.A."/>
            <person name="Sharon I."/>
            <person name="Castelle C.J."/>
            <person name="Probst A.J."/>
            <person name="Thomas B.C."/>
            <person name="Singh A."/>
            <person name="Wilkins M.J."/>
            <person name="Karaoz U."/>
            <person name="Brodie E.L."/>
            <person name="Williams K.H."/>
            <person name="Hubbard S.S."/>
            <person name="Banfield J.F."/>
        </authorList>
    </citation>
    <scope>NUCLEOTIDE SEQUENCE [LARGE SCALE GENOMIC DNA]</scope>
</reference>
<comment type="caution">
    <text evidence="5">The sequence shown here is derived from an EMBL/GenBank/DDBJ whole genome shotgun (WGS) entry which is preliminary data.</text>
</comment>
<feature type="domain" description="Glycosyl transferase family 1" evidence="3">
    <location>
        <begin position="187"/>
        <end position="353"/>
    </location>
</feature>
<feature type="domain" description="Glycosyltransferase subfamily 4-like N-terminal" evidence="4">
    <location>
        <begin position="21"/>
        <end position="178"/>
    </location>
</feature>
<dbReference type="Proteomes" id="UP000177061">
    <property type="component" value="Unassembled WGS sequence"/>
</dbReference>
<dbReference type="PANTHER" id="PTHR12526:SF629">
    <property type="entry name" value="TEICHURONIC ACID BIOSYNTHESIS GLYCOSYLTRANSFERASE TUAH-RELATED"/>
    <property type="match status" value="1"/>
</dbReference>
<dbReference type="CDD" id="cd03794">
    <property type="entry name" value="GT4_WbuB-like"/>
    <property type="match status" value="1"/>
</dbReference>
<accession>A0A1G2FG91</accession>
<dbReference type="InterPro" id="IPR028098">
    <property type="entry name" value="Glyco_trans_4-like_N"/>
</dbReference>
<evidence type="ECO:0008006" key="7">
    <source>
        <dbReference type="Google" id="ProtNLM"/>
    </source>
</evidence>
<dbReference type="Pfam" id="PF00534">
    <property type="entry name" value="Glycos_transf_1"/>
    <property type="match status" value="1"/>
</dbReference>
<evidence type="ECO:0000259" key="3">
    <source>
        <dbReference type="Pfam" id="PF00534"/>
    </source>
</evidence>
<evidence type="ECO:0000313" key="5">
    <source>
        <dbReference type="EMBL" id="OGZ37094.1"/>
    </source>
</evidence>
<protein>
    <recommendedName>
        <fullName evidence="7">Glycosyl transferase family 1 domain-containing protein</fullName>
    </recommendedName>
</protein>
<organism evidence="5 6">
    <name type="scientific">Candidatus Portnoybacteria bacterium RIFCSPHIGHO2_12_FULL_38_9</name>
    <dbReference type="NCBI Taxonomy" id="1801997"/>
    <lineage>
        <taxon>Bacteria</taxon>
        <taxon>Candidatus Portnoyibacteriota</taxon>
    </lineage>
</organism>
<evidence type="ECO:0000313" key="6">
    <source>
        <dbReference type="Proteomes" id="UP000177061"/>
    </source>
</evidence>
<dbReference type="Pfam" id="PF13439">
    <property type="entry name" value="Glyco_transf_4"/>
    <property type="match status" value="1"/>
</dbReference>
<dbReference type="AlphaFoldDB" id="A0A1G2FG91"/>
<evidence type="ECO:0000259" key="4">
    <source>
        <dbReference type="Pfam" id="PF13439"/>
    </source>
</evidence>
<dbReference type="Gene3D" id="3.40.50.2000">
    <property type="entry name" value="Glycogen Phosphorylase B"/>
    <property type="match status" value="2"/>
</dbReference>
<keyword evidence="1" id="KW-0328">Glycosyltransferase</keyword>
<dbReference type="EMBL" id="MHNB01000015">
    <property type="protein sequence ID" value="OGZ37094.1"/>
    <property type="molecule type" value="Genomic_DNA"/>
</dbReference>
<dbReference type="GO" id="GO:0016757">
    <property type="term" value="F:glycosyltransferase activity"/>
    <property type="evidence" value="ECO:0007669"/>
    <property type="project" value="UniProtKB-KW"/>
</dbReference>
<name>A0A1G2FG91_9BACT</name>
<evidence type="ECO:0000256" key="1">
    <source>
        <dbReference type="ARBA" id="ARBA00022676"/>
    </source>
</evidence>
<dbReference type="InterPro" id="IPR001296">
    <property type="entry name" value="Glyco_trans_1"/>
</dbReference>
<proteinExistence type="predicted"/>
<dbReference type="STRING" id="1801997.A3J64_01105"/>
<dbReference type="PANTHER" id="PTHR12526">
    <property type="entry name" value="GLYCOSYLTRANSFERASE"/>
    <property type="match status" value="1"/>
</dbReference>
<evidence type="ECO:0000256" key="2">
    <source>
        <dbReference type="ARBA" id="ARBA00022679"/>
    </source>
</evidence>